<evidence type="ECO:0000313" key="6">
    <source>
        <dbReference type="EMBL" id="NJB67717.1"/>
    </source>
</evidence>
<dbReference type="InterPro" id="IPR036388">
    <property type="entry name" value="WH-like_DNA-bd_sf"/>
</dbReference>
<feature type="domain" description="Cyclic nucleotide-binding" evidence="4">
    <location>
        <begin position="12"/>
        <end position="115"/>
    </location>
</feature>
<keyword evidence="2" id="KW-0238">DNA-binding</keyword>
<dbReference type="EMBL" id="JAATJA010000001">
    <property type="protein sequence ID" value="NJB67717.1"/>
    <property type="molecule type" value="Genomic_DNA"/>
</dbReference>
<dbReference type="CDD" id="cd00038">
    <property type="entry name" value="CAP_ED"/>
    <property type="match status" value="1"/>
</dbReference>
<keyword evidence="3" id="KW-0804">Transcription</keyword>
<dbReference type="PANTHER" id="PTHR24567">
    <property type="entry name" value="CRP FAMILY TRANSCRIPTIONAL REGULATORY PROTEIN"/>
    <property type="match status" value="1"/>
</dbReference>
<evidence type="ECO:0000256" key="1">
    <source>
        <dbReference type="ARBA" id="ARBA00023015"/>
    </source>
</evidence>
<protein>
    <submittedName>
        <fullName evidence="6">CRP/FNR family transcriptional regulator</fullName>
    </submittedName>
</protein>
<dbReference type="Pfam" id="PF00027">
    <property type="entry name" value="cNMP_binding"/>
    <property type="match status" value="1"/>
</dbReference>
<dbReference type="GO" id="GO:0005829">
    <property type="term" value="C:cytosol"/>
    <property type="evidence" value="ECO:0007669"/>
    <property type="project" value="TreeGrafter"/>
</dbReference>
<evidence type="ECO:0000256" key="2">
    <source>
        <dbReference type="ARBA" id="ARBA00023125"/>
    </source>
</evidence>
<dbReference type="SMART" id="SM00419">
    <property type="entry name" value="HTH_CRP"/>
    <property type="match status" value="1"/>
</dbReference>
<accession>A0A846QKN2</accession>
<dbReference type="Proteomes" id="UP000580856">
    <property type="component" value="Unassembled WGS sequence"/>
</dbReference>
<dbReference type="PROSITE" id="PS51063">
    <property type="entry name" value="HTH_CRP_2"/>
    <property type="match status" value="1"/>
</dbReference>
<evidence type="ECO:0000259" key="5">
    <source>
        <dbReference type="PROSITE" id="PS51063"/>
    </source>
</evidence>
<dbReference type="RefSeq" id="WP_167940749.1">
    <property type="nucleotide sequence ID" value="NZ_JAATJA010000001.1"/>
</dbReference>
<reference evidence="6 7" key="1">
    <citation type="submission" date="2020-03" db="EMBL/GenBank/DDBJ databases">
        <title>Genomic Encyclopedia of Type Strains, Phase IV (KMG-IV): sequencing the most valuable type-strain genomes for metagenomic binning, comparative biology and taxonomic classification.</title>
        <authorList>
            <person name="Goeker M."/>
        </authorList>
    </citation>
    <scope>NUCLEOTIDE SEQUENCE [LARGE SCALE GENOMIC DNA]</scope>
    <source>
        <strain evidence="6 7">DSM 24233</strain>
    </source>
</reference>
<dbReference type="InterPro" id="IPR012318">
    <property type="entry name" value="HTH_CRP"/>
</dbReference>
<dbReference type="SUPFAM" id="SSF46785">
    <property type="entry name" value="Winged helix' DNA-binding domain"/>
    <property type="match status" value="1"/>
</dbReference>
<comment type="caution">
    <text evidence="6">The sequence shown here is derived from an EMBL/GenBank/DDBJ whole genome shotgun (WGS) entry which is preliminary data.</text>
</comment>
<keyword evidence="7" id="KW-1185">Reference proteome</keyword>
<dbReference type="InterPro" id="IPR036390">
    <property type="entry name" value="WH_DNA-bd_sf"/>
</dbReference>
<evidence type="ECO:0000256" key="3">
    <source>
        <dbReference type="ARBA" id="ARBA00023163"/>
    </source>
</evidence>
<dbReference type="InterPro" id="IPR000595">
    <property type="entry name" value="cNMP-bd_dom"/>
</dbReference>
<dbReference type="PRINTS" id="PR00034">
    <property type="entry name" value="HTHCRP"/>
</dbReference>
<dbReference type="Pfam" id="PF13545">
    <property type="entry name" value="HTH_Crp_2"/>
    <property type="match status" value="1"/>
</dbReference>
<dbReference type="InterPro" id="IPR018490">
    <property type="entry name" value="cNMP-bd_dom_sf"/>
</dbReference>
<dbReference type="PANTHER" id="PTHR24567:SF68">
    <property type="entry name" value="DNA-BINDING TRANSCRIPTIONAL DUAL REGULATOR CRP"/>
    <property type="match status" value="1"/>
</dbReference>
<dbReference type="Gene3D" id="1.10.10.10">
    <property type="entry name" value="Winged helix-like DNA-binding domain superfamily/Winged helix DNA-binding domain"/>
    <property type="match status" value="1"/>
</dbReference>
<feature type="domain" description="HTH crp-type" evidence="5">
    <location>
        <begin position="146"/>
        <end position="215"/>
    </location>
</feature>
<dbReference type="GO" id="GO:0003677">
    <property type="term" value="F:DNA binding"/>
    <property type="evidence" value="ECO:0007669"/>
    <property type="project" value="UniProtKB-KW"/>
</dbReference>
<evidence type="ECO:0000259" key="4">
    <source>
        <dbReference type="PROSITE" id="PS50042"/>
    </source>
</evidence>
<organism evidence="6 7">
    <name type="scientific">Desulfobaculum xiamenense</name>
    <dbReference type="NCBI Taxonomy" id="995050"/>
    <lineage>
        <taxon>Bacteria</taxon>
        <taxon>Pseudomonadati</taxon>
        <taxon>Thermodesulfobacteriota</taxon>
        <taxon>Desulfovibrionia</taxon>
        <taxon>Desulfovibrionales</taxon>
        <taxon>Desulfovibrionaceae</taxon>
        <taxon>Desulfobaculum</taxon>
    </lineage>
</organism>
<dbReference type="GO" id="GO:0003700">
    <property type="term" value="F:DNA-binding transcription factor activity"/>
    <property type="evidence" value="ECO:0007669"/>
    <property type="project" value="TreeGrafter"/>
</dbReference>
<proteinExistence type="predicted"/>
<dbReference type="Gene3D" id="2.60.120.10">
    <property type="entry name" value="Jelly Rolls"/>
    <property type="match status" value="1"/>
</dbReference>
<name>A0A846QKN2_9BACT</name>
<evidence type="ECO:0000313" key="7">
    <source>
        <dbReference type="Proteomes" id="UP000580856"/>
    </source>
</evidence>
<dbReference type="SMART" id="SM00100">
    <property type="entry name" value="cNMP"/>
    <property type="match status" value="1"/>
</dbReference>
<dbReference type="SUPFAM" id="SSF51206">
    <property type="entry name" value="cAMP-binding domain-like"/>
    <property type="match status" value="1"/>
</dbReference>
<dbReference type="InterPro" id="IPR050397">
    <property type="entry name" value="Env_Response_Regulators"/>
</dbReference>
<sequence length="227" mass="25134">MEKIEFMATLPLFKGLPDDHMRAVADIAVDTRLARGRSIFAEGDEADGFYVVFEGQVKIFKVSPEGREQIIHIYGPGETFAEVPVFEGGRFPASAETTAASRLLYFSREGLLRLIERDAGVALNMLAIMAAKLRRFTVKLENLTLREMPQRLAAYLLDLSERSASASELELDIAKGHLASLLGTAQETLSRVLRRMSDAGIIAVDGRRIVLVRIERLEALASGEERL</sequence>
<dbReference type="InterPro" id="IPR014710">
    <property type="entry name" value="RmlC-like_jellyroll"/>
</dbReference>
<dbReference type="PROSITE" id="PS50042">
    <property type="entry name" value="CNMP_BINDING_3"/>
    <property type="match status" value="1"/>
</dbReference>
<keyword evidence="1" id="KW-0805">Transcription regulation</keyword>
<dbReference type="AlphaFoldDB" id="A0A846QKN2"/>
<gene>
    <name evidence="6" type="ORF">GGQ74_001357</name>
</gene>